<dbReference type="AlphaFoldDB" id="Q0U080"/>
<name>Q0U080_PHANO</name>
<accession>Q0U080</accession>
<dbReference type="Proteomes" id="UP000001055">
    <property type="component" value="Unassembled WGS sequence"/>
</dbReference>
<dbReference type="KEGG" id="pno:SNOG_14932"/>
<gene>
    <name evidence="1" type="ORF">SNOG_14932</name>
</gene>
<dbReference type="GeneID" id="5982028"/>
<evidence type="ECO:0000313" key="1">
    <source>
        <dbReference type="EMBL" id="EAT77784.1"/>
    </source>
</evidence>
<evidence type="ECO:0000313" key="2">
    <source>
        <dbReference type="Proteomes" id="UP000001055"/>
    </source>
</evidence>
<dbReference type="EMBL" id="CH445358">
    <property type="protein sequence ID" value="EAT77784.1"/>
    <property type="molecule type" value="Genomic_DNA"/>
</dbReference>
<sequence>MLVDDLDNVLVPFMLSQSQRSLIPGVAKGYNITRTSWHINWAPDAIHSILQQDVEYVLITKASNIPQCSFLLTAVDTPSSSIDVAAML</sequence>
<dbReference type="InParanoid" id="Q0U080"/>
<protein>
    <submittedName>
        <fullName evidence="1">Uncharacterized protein</fullName>
    </submittedName>
</protein>
<proteinExistence type="predicted"/>
<organism evidence="1 2">
    <name type="scientific">Phaeosphaeria nodorum (strain SN15 / ATCC MYA-4574 / FGSC 10173)</name>
    <name type="common">Glume blotch fungus</name>
    <name type="synonym">Parastagonospora nodorum</name>
    <dbReference type="NCBI Taxonomy" id="321614"/>
    <lineage>
        <taxon>Eukaryota</taxon>
        <taxon>Fungi</taxon>
        <taxon>Dikarya</taxon>
        <taxon>Ascomycota</taxon>
        <taxon>Pezizomycotina</taxon>
        <taxon>Dothideomycetes</taxon>
        <taxon>Pleosporomycetidae</taxon>
        <taxon>Pleosporales</taxon>
        <taxon>Pleosporineae</taxon>
        <taxon>Phaeosphaeriaceae</taxon>
        <taxon>Parastagonospora</taxon>
    </lineage>
</organism>
<dbReference type="RefSeq" id="XP_001805101.1">
    <property type="nucleotide sequence ID" value="XM_001805049.1"/>
</dbReference>
<reference evidence="2" key="1">
    <citation type="journal article" date="2007" name="Plant Cell">
        <title>Dothideomycete-plant interactions illuminated by genome sequencing and EST analysis of the wheat pathogen Stagonospora nodorum.</title>
        <authorList>
            <person name="Hane J.K."/>
            <person name="Lowe R.G."/>
            <person name="Solomon P.S."/>
            <person name="Tan K.C."/>
            <person name="Schoch C.L."/>
            <person name="Spatafora J.W."/>
            <person name="Crous P.W."/>
            <person name="Kodira C."/>
            <person name="Birren B.W."/>
            <person name="Galagan J.E."/>
            <person name="Torriani S.F."/>
            <person name="McDonald B.A."/>
            <person name="Oliver R.P."/>
        </authorList>
    </citation>
    <scope>NUCLEOTIDE SEQUENCE [LARGE SCALE GENOMIC DNA]</scope>
    <source>
        <strain evidence="2">SN15 / ATCC MYA-4574 / FGSC 10173</strain>
    </source>
</reference>